<dbReference type="GO" id="GO:0005261">
    <property type="term" value="F:monoatomic cation channel activity"/>
    <property type="evidence" value="ECO:0007669"/>
    <property type="project" value="TreeGrafter"/>
</dbReference>
<feature type="domain" description="PKD" evidence="6">
    <location>
        <begin position="130"/>
        <end position="216"/>
    </location>
</feature>
<comment type="caution">
    <text evidence="7">The sequence shown here is derived from an EMBL/GenBank/DDBJ whole genome shotgun (WGS) entry which is preliminary data.</text>
</comment>
<dbReference type="Gene3D" id="2.60.40.10">
    <property type="entry name" value="Immunoglobulins"/>
    <property type="match status" value="4"/>
</dbReference>
<dbReference type="PANTHER" id="PTHR46730">
    <property type="entry name" value="POLYCYSTIN-1"/>
    <property type="match status" value="1"/>
</dbReference>
<evidence type="ECO:0000256" key="1">
    <source>
        <dbReference type="ARBA" id="ARBA00004141"/>
    </source>
</evidence>
<feature type="domain" description="PKD" evidence="6">
    <location>
        <begin position="220"/>
        <end position="302"/>
    </location>
</feature>
<dbReference type="InterPro" id="IPR022409">
    <property type="entry name" value="PKD/Chitinase_dom"/>
</dbReference>
<comment type="subcellular location">
    <subcellularLocation>
        <location evidence="1">Membrane</location>
        <topology evidence="1">Multi-pass membrane protein</topology>
    </subcellularLocation>
</comment>
<dbReference type="EMBL" id="DUAV01000021">
    <property type="protein sequence ID" value="HIG63321.1"/>
    <property type="molecule type" value="Genomic_DNA"/>
</dbReference>
<proteinExistence type="predicted"/>
<dbReference type="SUPFAM" id="SSF49299">
    <property type="entry name" value="PKD domain"/>
    <property type="match status" value="3"/>
</dbReference>
<dbReference type="Pfam" id="PF18911">
    <property type="entry name" value="PKD_4"/>
    <property type="match status" value="3"/>
</dbReference>
<organism evidence="7 8">
    <name type="scientific">Marine Group III euryarchaeote</name>
    <dbReference type="NCBI Taxonomy" id="2173149"/>
    <lineage>
        <taxon>Archaea</taxon>
        <taxon>Methanobacteriati</taxon>
        <taxon>Thermoplasmatota</taxon>
        <taxon>Thermoplasmata</taxon>
        <taxon>Candidatus Thermoprofundales</taxon>
    </lineage>
</organism>
<evidence type="ECO:0000256" key="3">
    <source>
        <dbReference type="ARBA" id="ARBA00022737"/>
    </source>
</evidence>
<feature type="domain" description="PKD" evidence="6">
    <location>
        <begin position="327"/>
        <end position="386"/>
    </location>
</feature>
<dbReference type="GO" id="GO:0006816">
    <property type="term" value="P:calcium ion transport"/>
    <property type="evidence" value="ECO:0007669"/>
    <property type="project" value="TreeGrafter"/>
</dbReference>
<evidence type="ECO:0000256" key="2">
    <source>
        <dbReference type="ARBA" id="ARBA00022692"/>
    </source>
</evidence>
<dbReference type="InterPro" id="IPR000601">
    <property type="entry name" value="PKD_dom"/>
</dbReference>
<dbReference type="AlphaFoldDB" id="A0A7C7ZDI0"/>
<keyword evidence="2" id="KW-0812">Transmembrane</keyword>
<evidence type="ECO:0000313" key="7">
    <source>
        <dbReference type="EMBL" id="HIG63321.1"/>
    </source>
</evidence>
<dbReference type="CDD" id="cd00146">
    <property type="entry name" value="PKD"/>
    <property type="match status" value="3"/>
</dbReference>
<evidence type="ECO:0000256" key="4">
    <source>
        <dbReference type="ARBA" id="ARBA00022989"/>
    </source>
</evidence>
<keyword evidence="3" id="KW-0677">Repeat</keyword>
<dbReference type="InterPro" id="IPR013783">
    <property type="entry name" value="Ig-like_fold"/>
</dbReference>
<gene>
    <name evidence="7" type="ORF">EYQ16_02230</name>
</gene>
<evidence type="ECO:0000313" key="8">
    <source>
        <dbReference type="Proteomes" id="UP000589516"/>
    </source>
</evidence>
<reference evidence="8" key="1">
    <citation type="journal article" date="2019" name="bioRxiv">
        <title>Genome diversification in globally distributed novel marine Proteobacteria is linked to environmental adaptation.</title>
        <authorList>
            <person name="Zhou Z."/>
            <person name="Tran P.Q."/>
            <person name="Kieft K."/>
            <person name="Anantharaman K."/>
        </authorList>
    </citation>
    <scope>NUCLEOTIDE SEQUENCE [LARGE SCALE GENOMIC DNA]</scope>
</reference>
<dbReference type="InterPro" id="IPR035986">
    <property type="entry name" value="PKD_dom_sf"/>
</dbReference>
<dbReference type="PROSITE" id="PS50093">
    <property type="entry name" value="PKD"/>
    <property type="match status" value="3"/>
</dbReference>
<keyword evidence="5" id="KW-0472">Membrane</keyword>
<dbReference type="PANTHER" id="PTHR46730:SF1">
    <property type="entry name" value="PLAT DOMAIN-CONTAINING PROTEIN"/>
    <property type="match status" value="1"/>
</dbReference>
<evidence type="ECO:0000259" key="6">
    <source>
        <dbReference type="PROSITE" id="PS50093"/>
    </source>
</evidence>
<protein>
    <submittedName>
        <fullName evidence="7">PKD domain-containing protein</fullName>
    </submittedName>
</protein>
<name>A0A7C7ZDI0_9ARCH</name>
<evidence type="ECO:0000256" key="5">
    <source>
        <dbReference type="ARBA" id="ARBA00023136"/>
    </source>
</evidence>
<dbReference type="Proteomes" id="UP000589516">
    <property type="component" value="Unassembled WGS sequence"/>
</dbReference>
<dbReference type="SMART" id="SM00089">
    <property type="entry name" value="PKD"/>
    <property type="match status" value="3"/>
</dbReference>
<sequence length="510" mass="54181">MRSIALLLALLLPLAGCLDLLDSGDNGANQPPTAYITMPGQGATVEVDQPFQLVGYGEDPDGEDSRLGYVWTLSGLGAVIELSRLASDMVTVSQTGPDLVLTLTVTDPHGASTSDVKLITVEPGNRPPTAVIRLPVAGSSYSEGQPVQFDGRTSSDPDGDTLRYLWELGEQGGSKYTASQQSSFERDLQEGEYEVQLTVEDPDGEVSTAMASFSITNLPPVAVASADATTVFVGEEISFDGDDCYDPEGDVLDYSWSFGDGDTSTLRSPKHIWDAPGSYTVNLTVEDGRGQQGSALLNIEVETLGPDALFSFLLNGDEVNEVRAGTNLTLDASSSSSPNGAITNYSWDFGDGTSETGENDTVRHSWATGDWFNVTLTVSDSAGESAELVMQLRVIPENFQIDYSGSQAIIISNSDDQYDFPVEVFLDGIYLNLTVSCNTGSMSYELKVLDASGAELWAEGGALGGGDSENHPVAVFGNATGDYTITIQVDNGGITPTGASWEFQGWVRYS</sequence>
<accession>A0A7C7ZDI0</accession>
<keyword evidence="4" id="KW-1133">Transmembrane helix</keyword>
<dbReference type="GO" id="GO:0005886">
    <property type="term" value="C:plasma membrane"/>
    <property type="evidence" value="ECO:0007669"/>
    <property type="project" value="TreeGrafter"/>
</dbReference>